<reference evidence="2" key="1">
    <citation type="submission" date="2021-01" db="EMBL/GenBank/DDBJ databases">
        <title>Whole genome shotgun sequence of Actinoplanes capillaceus NBRC 16408.</title>
        <authorList>
            <person name="Komaki H."/>
            <person name="Tamura T."/>
        </authorList>
    </citation>
    <scope>NUCLEOTIDE SEQUENCE [LARGE SCALE GENOMIC DNA]</scope>
    <source>
        <strain evidence="2">NBRC 16408</strain>
    </source>
</reference>
<gene>
    <name evidence="2" type="ORF">Aca07nite_49150</name>
</gene>
<name>A0ABQ3WN72_9ACTN</name>
<sequence length="61" mass="6477">MARRTGGRLDLATGRVSKGRMPKGSTDDPATFRENQIARVAGDAASAAGRALFRAVTGRRF</sequence>
<evidence type="ECO:0000256" key="1">
    <source>
        <dbReference type="SAM" id="MobiDB-lite"/>
    </source>
</evidence>
<dbReference type="EMBL" id="BOMF01000093">
    <property type="protein sequence ID" value="GID47640.1"/>
    <property type="molecule type" value="Genomic_DNA"/>
</dbReference>
<comment type="caution">
    <text evidence="2">The sequence shown here is derived from an EMBL/GenBank/DDBJ whole genome shotgun (WGS) entry which is preliminary data.</text>
</comment>
<dbReference type="RefSeq" id="WP_204297778.1">
    <property type="nucleotide sequence ID" value="NZ_BAAAGQ010000011.1"/>
</dbReference>
<accession>A0ABQ3WN72</accession>
<protein>
    <submittedName>
        <fullName evidence="2">Uncharacterized protein</fullName>
    </submittedName>
</protein>
<proteinExistence type="predicted"/>
<evidence type="ECO:0000313" key="2">
    <source>
        <dbReference type="EMBL" id="GID47640.1"/>
    </source>
</evidence>
<organism evidence="2">
    <name type="scientific">Actinoplanes campanulatus</name>
    <dbReference type="NCBI Taxonomy" id="113559"/>
    <lineage>
        <taxon>Bacteria</taxon>
        <taxon>Bacillati</taxon>
        <taxon>Actinomycetota</taxon>
        <taxon>Actinomycetes</taxon>
        <taxon>Micromonosporales</taxon>
        <taxon>Micromonosporaceae</taxon>
        <taxon>Actinoplanes</taxon>
    </lineage>
</organism>
<feature type="region of interest" description="Disordered" evidence="1">
    <location>
        <begin position="1"/>
        <end position="30"/>
    </location>
</feature>